<evidence type="ECO:0000256" key="3">
    <source>
        <dbReference type="ARBA" id="ARBA00023242"/>
    </source>
</evidence>
<accession>A0AAW1UGG4</accession>
<dbReference type="GO" id="GO:0034511">
    <property type="term" value="F:U3 snoRNA binding"/>
    <property type="evidence" value="ECO:0007669"/>
    <property type="project" value="TreeGrafter"/>
</dbReference>
<feature type="compositionally biased region" description="Acidic residues" evidence="8">
    <location>
        <begin position="384"/>
        <end position="415"/>
    </location>
</feature>
<dbReference type="SMART" id="SM01362">
    <property type="entry name" value="DUF663"/>
    <property type="match status" value="1"/>
</dbReference>
<evidence type="ECO:0000256" key="2">
    <source>
        <dbReference type="ARBA" id="ARBA00022517"/>
    </source>
</evidence>
<dbReference type="Pfam" id="PF01749">
    <property type="entry name" value="IBB"/>
    <property type="match status" value="1"/>
</dbReference>
<feature type="region of interest" description="Disordered" evidence="8">
    <location>
        <begin position="1"/>
        <end position="64"/>
    </location>
</feature>
<gene>
    <name evidence="11" type="ORF">WA026_017313</name>
</gene>
<evidence type="ECO:0000256" key="1">
    <source>
        <dbReference type="ARBA" id="ARBA00004604"/>
    </source>
</evidence>
<dbReference type="Pfam" id="PF22298">
    <property type="entry name" value="Tsr1_G-like"/>
    <property type="match status" value="1"/>
</dbReference>
<comment type="similarity">
    <text evidence="5">Belongs to the TRAFAC class translation factor GTPase superfamily. Bms1-like GTPase family. TSR1 subfamily.</text>
</comment>
<feature type="domain" description="Bms1-type G" evidence="10">
    <location>
        <begin position="89"/>
        <end position="250"/>
    </location>
</feature>
<comment type="function">
    <text evidence="4">Required during maturation of the 40S ribosomal subunit in the nucleolus.</text>
</comment>
<dbReference type="PROSITE" id="PS51714">
    <property type="entry name" value="G_BMS1"/>
    <property type="match status" value="1"/>
</dbReference>
<evidence type="ECO:0000313" key="11">
    <source>
        <dbReference type="EMBL" id="KAK9881798.1"/>
    </source>
</evidence>
<keyword evidence="12" id="KW-1185">Reference proteome</keyword>
<evidence type="ECO:0000256" key="6">
    <source>
        <dbReference type="ARBA" id="ARBA00040070"/>
    </source>
</evidence>
<proteinExistence type="inferred from homology"/>
<dbReference type="InterPro" id="IPR007034">
    <property type="entry name" value="BMS1_TSR1_C"/>
</dbReference>
<dbReference type="PANTHER" id="PTHR12858">
    <property type="entry name" value="RIBOSOME BIOGENESIS PROTEIN"/>
    <property type="match status" value="1"/>
</dbReference>
<comment type="caution">
    <text evidence="11">The sequence shown here is derived from an EMBL/GenBank/DDBJ whole genome shotgun (WGS) entry which is preliminary data.</text>
</comment>
<dbReference type="GO" id="GO:0005525">
    <property type="term" value="F:GTP binding"/>
    <property type="evidence" value="ECO:0007669"/>
    <property type="project" value="TreeGrafter"/>
</dbReference>
<dbReference type="Proteomes" id="UP001431783">
    <property type="component" value="Unassembled WGS sequence"/>
</dbReference>
<dbReference type="SMART" id="SM00785">
    <property type="entry name" value="AARP2CN"/>
    <property type="match status" value="1"/>
</dbReference>
<evidence type="ECO:0000256" key="7">
    <source>
        <dbReference type="PROSITE-ProRule" id="PRU00561"/>
    </source>
</evidence>
<dbReference type="PANTHER" id="PTHR12858:SF1">
    <property type="entry name" value="PRE-RRNA-PROCESSING PROTEIN TSR1 HOMOLOG"/>
    <property type="match status" value="1"/>
</dbReference>
<protein>
    <recommendedName>
        <fullName evidence="6">Pre-rRNA-processing protein TSR1 homolog</fullName>
    </recommendedName>
</protein>
<evidence type="ECO:0000259" key="9">
    <source>
        <dbReference type="PROSITE" id="PS51214"/>
    </source>
</evidence>
<comment type="subcellular location">
    <subcellularLocation>
        <location evidence="1">Nucleus</location>
        <location evidence="1">Nucleolus</location>
    </subcellularLocation>
</comment>
<evidence type="ECO:0000313" key="12">
    <source>
        <dbReference type="Proteomes" id="UP001431783"/>
    </source>
</evidence>
<dbReference type="AlphaFoldDB" id="A0AAW1UGG4"/>
<name>A0AAW1UGG4_9CUCU</name>
<dbReference type="Pfam" id="PF04950">
    <property type="entry name" value="RIBIOP_C"/>
    <property type="match status" value="1"/>
</dbReference>
<dbReference type="GO" id="GO:0003924">
    <property type="term" value="F:GTPase activity"/>
    <property type="evidence" value="ECO:0007669"/>
    <property type="project" value="TreeGrafter"/>
</dbReference>
<dbReference type="EMBL" id="JARQZJ010000070">
    <property type="protein sequence ID" value="KAK9881798.1"/>
    <property type="molecule type" value="Genomic_DNA"/>
</dbReference>
<feature type="domain" description="IBB" evidence="9">
    <location>
        <begin position="22"/>
        <end position="90"/>
    </location>
</feature>
<organism evidence="11 12">
    <name type="scientific">Henosepilachna vigintioctopunctata</name>
    <dbReference type="NCBI Taxonomy" id="420089"/>
    <lineage>
        <taxon>Eukaryota</taxon>
        <taxon>Metazoa</taxon>
        <taxon>Ecdysozoa</taxon>
        <taxon>Arthropoda</taxon>
        <taxon>Hexapoda</taxon>
        <taxon>Insecta</taxon>
        <taxon>Pterygota</taxon>
        <taxon>Neoptera</taxon>
        <taxon>Endopterygota</taxon>
        <taxon>Coleoptera</taxon>
        <taxon>Polyphaga</taxon>
        <taxon>Cucujiformia</taxon>
        <taxon>Coccinelloidea</taxon>
        <taxon>Coccinellidae</taxon>
        <taxon>Epilachninae</taxon>
        <taxon>Epilachnini</taxon>
        <taxon>Henosepilachna</taxon>
    </lineage>
</organism>
<dbReference type="InterPro" id="IPR039761">
    <property type="entry name" value="Bms1/Tsr1"/>
</dbReference>
<feature type="compositionally biased region" description="Basic and acidic residues" evidence="8">
    <location>
        <begin position="1"/>
        <end position="13"/>
    </location>
</feature>
<dbReference type="InterPro" id="IPR012948">
    <property type="entry name" value="AARP2CN"/>
</dbReference>
<dbReference type="InterPro" id="IPR030387">
    <property type="entry name" value="G_Bms1/Tsr1_dom"/>
</dbReference>
<reference evidence="11 12" key="1">
    <citation type="submission" date="2023-03" db="EMBL/GenBank/DDBJ databases">
        <title>Genome insight into feeding habits of ladybird beetles.</title>
        <authorList>
            <person name="Li H.-S."/>
            <person name="Huang Y.-H."/>
            <person name="Pang H."/>
        </authorList>
    </citation>
    <scope>NUCLEOTIDE SEQUENCE [LARGE SCALE GENOMIC DNA]</scope>
    <source>
        <strain evidence="11">SYSU_2023b</strain>
        <tissue evidence="11">Whole body</tissue>
    </source>
</reference>
<feature type="compositionally biased region" description="Basic and acidic residues" evidence="8">
    <location>
        <begin position="54"/>
        <end position="63"/>
    </location>
</feature>
<dbReference type="GO" id="GO:0030688">
    <property type="term" value="C:preribosome, small subunit precursor"/>
    <property type="evidence" value="ECO:0007669"/>
    <property type="project" value="TreeGrafter"/>
</dbReference>
<dbReference type="GO" id="GO:0000479">
    <property type="term" value="P:endonucleolytic cleavage of tricistronic rRNA transcript (SSU-rRNA, 5.8S rRNA, LSU-rRNA)"/>
    <property type="evidence" value="ECO:0007669"/>
    <property type="project" value="TreeGrafter"/>
</dbReference>
<evidence type="ECO:0000256" key="5">
    <source>
        <dbReference type="ARBA" id="ARBA00038288"/>
    </source>
</evidence>
<dbReference type="GO" id="GO:0000462">
    <property type="term" value="P:maturation of SSU-rRNA from tricistronic rRNA transcript (SSU-rRNA, 5.8S rRNA, LSU-rRNA)"/>
    <property type="evidence" value="ECO:0007669"/>
    <property type="project" value="TreeGrafter"/>
</dbReference>
<dbReference type="GO" id="GO:0006606">
    <property type="term" value="P:protein import into nucleus"/>
    <property type="evidence" value="ECO:0007669"/>
    <property type="project" value="InterPro"/>
</dbReference>
<dbReference type="Pfam" id="PF08142">
    <property type="entry name" value="AARP2CN"/>
    <property type="match status" value="1"/>
</dbReference>
<sequence length="763" mass="87137">MKMGTDKQQETHRPGACKQINKLHKEGRHRSQRTLHKLSKGKESVKKISKKVKKELGREERRNQALQIRKNKREELLNKKRQIGSLDLAPFLVCIVPLNKNHDPNTVLNLLMQCDSEATVKNSPQGITHISVPRFKQRFAFISPPLDNEFAILDSLKVCDRVVFLLSAALEDAIDTFGENILSAALGQGLPSAILALTDLESVPPKRKQTCKQNLQKSISNWFPGESLVTLDKDADGVNLLRKIGNQKIKPVHYRDNRPHLVAEDVQFVPDVAGALGTLKVTGFLRGCPLSVNSLVHLPGLGDFQMTQIDVSLDPYQIYKNKNRSHDEMTMKVLEKSDPNKQESLVAENIIDCMEAEEAFPSAEEIKMAEEEQKNKNIAWPTESDTDCSSESGEQSEDENEIEAMSEEESEDEVEQFEIMTQSEVPVNDDKYDKEMDLEAEKNSLELLKTARTDQIFPDEIDTPKDEPARVKFQKYVGLESFRTSPWNPKENVPSDYSRIFQFENFVGLRKSILKKSKDVQGAMPGGYYTIHIKDVSELAWTSFKEAGCPLILIGMFQHEHKMSLANVVLQRTKNYSLPIKAKSRLIFQCGYRRFIVCPIFSDHTYGDKHKAQRFFQPDSNTVATFYAPIQFPPSPVLCYKEVNNNLILIAKGNLMSCNPDRIILKRIVLSGFPFKIHKRSAVIRFMFFNREDILYYKACKLRTKMGRVGHIKEPLGTHGHMKCIFDGPLKSEDTVLLNLYKRVFPKWTYEPLLINYHDEMEI</sequence>
<feature type="region of interest" description="Disordered" evidence="8">
    <location>
        <begin position="371"/>
        <end position="415"/>
    </location>
</feature>
<keyword evidence="2" id="KW-0690">Ribosome biogenesis</keyword>
<dbReference type="GO" id="GO:0005730">
    <property type="term" value="C:nucleolus"/>
    <property type="evidence" value="ECO:0007669"/>
    <property type="project" value="UniProtKB-SubCell"/>
</dbReference>
<evidence type="ECO:0000256" key="8">
    <source>
        <dbReference type="SAM" id="MobiDB-lite"/>
    </source>
</evidence>
<feature type="compositionally biased region" description="Basic residues" evidence="8">
    <location>
        <begin position="21"/>
        <end position="39"/>
    </location>
</feature>
<evidence type="ECO:0000256" key="4">
    <source>
        <dbReference type="ARBA" id="ARBA00037087"/>
    </source>
</evidence>
<evidence type="ECO:0000259" key="10">
    <source>
        <dbReference type="PROSITE" id="PS51714"/>
    </source>
</evidence>
<keyword evidence="7" id="KW-0813">Transport</keyword>
<dbReference type="PROSITE" id="PS51214">
    <property type="entry name" value="IBB"/>
    <property type="match status" value="1"/>
</dbReference>
<dbReference type="GO" id="GO:0061608">
    <property type="term" value="F:nuclear import signal receptor activity"/>
    <property type="evidence" value="ECO:0007669"/>
    <property type="project" value="InterPro"/>
</dbReference>
<dbReference type="InterPro" id="IPR002652">
    <property type="entry name" value="Importin-a_IBB"/>
</dbReference>
<keyword evidence="3" id="KW-0539">Nucleus</keyword>